<comment type="caution">
    <text evidence="1">The sequence shown here is derived from an EMBL/GenBank/DDBJ whole genome shotgun (WGS) entry which is preliminary data.</text>
</comment>
<organism evidence="1 2">
    <name type="scientific">Muricomes intestini</name>
    <dbReference type="NCBI Taxonomy" id="1796634"/>
    <lineage>
        <taxon>Bacteria</taxon>
        <taxon>Bacillati</taxon>
        <taxon>Bacillota</taxon>
        <taxon>Clostridia</taxon>
        <taxon>Lachnospirales</taxon>
        <taxon>Lachnospiraceae</taxon>
        <taxon>Muricomes</taxon>
    </lineage>
</organism>
<gene>
    <name evidence="1" type="ORF">EDD59_1532</name>
</gene>
<dbReference type="EMBL" id="SLZZ01000053">
    <property type="protein sequence ID" value="TCS72343.1"/>
    <property type="molecule type" value="Genomic_DNA"/>
</dbReference>
<dbReference type="RefSeq" id="WP_132384224.1">
    <property type="nucleotide sequence ID" value="NZ_DAIPCY010000019.1"/>
</dbReference>
<evidence type="ECO:0000313" key="1">
    <source>
        <dbReference type="EMBL" id="TCS72343.1"/>
    </source>
</evidence>
<dbReference type="Proteomes" id="UP000295726">
    <property type="component" value="Unassembled WGS sequence"/>
</dbReference>
<protein>
    <recommendedName>
        <fullName evidence="3">Acetyltransferase (GNAT) family protein</fullName>
    </recommendedName>
</protein>
<dbReference type="OrthoDB" id="9810615at2"/>
<sequence length="62" mass="7292">MLFLREANMADAEKEFKFITELPTDENGFTNKFYRVSKEEFIQTVLPQMINESKGLAFKQIN</sequence>
<keyword evidence="2" id="KW-1185">Reference proteome</keyword>
<accession>A0A4R3JYJ1</accession>
<evidence type="ECO:0008006" key="3">
    <source>
        <dbReference type="Google" id="ProtNLM"/>
    </source>
</evidence>
<name>A0A4R3JYJ1_9FIRM</name>
<reference evidence="1 2" key="1">
    <citation type="submission" date="2019-03" db="EMBL/GenBank/DDBJ databases">
        <title>Genomic Encyclopedia of Type Strains, Phase IV (KMG-IV): sequencing the most valuable type-strain genomes for metagenomic binning, comparative biology and taxonomic classification.</title>
        <authorList>
            <person name="Goeker M."/>
        </authorList>
    </citation>
    <scope>NUCLEOTIDE SEQUENCE [LARGE SCALE GENOMIC DNA]</scope>
    <source>
        <strain evidence="1 2">DSM 29489</strain>
    </source>
</reference>
<proteinExistence type="predicted"/>
<dbReference type="AlphaFoldDB" id="A0A4R3JYJ1"/>
<evidence type="ECO:0000313" key="2">
    <source>
        <dbReference type="Proteomes" id="UP000295726"/>
    </source>
</evidence>